<dbReference type="EMBL" id="QFVR01000002">
    <property type="protein sequence ID" value="PWI26651.1"/>
    <property type="molecule type" value="Genomic_DNA"/>
</dbReference>
<reference evidence="1 2" key="1">
    <citation type="submission" date="2018-05" db="EMBL/GenBank/DDBJ databases">
        <title>Kurthia sibirica genome sequence.</title>
        <authorList>
            <person name="Maclea K.S."/>
            <person name="Goen A.E."/>
        </authorList>
    </citation>
    <scope>NUCLEOTIDE SEQUENCE [LARGE SCALE GENOMIC DNA]</scope>
    <source>
        <strain evidence="1 2">ATCC 49154</strain>
    </source>
</reference>
<evidence type="ECO:0000313" key="2">
    <source>
        <dbReference type="Proteomes" id="UP000245938"/>
    </source>
</evidence>
<evidence type="ECO:0000313" key="1">
    <source>
        <dbReference type="EMBL" id="PWI26651.1"/>
    </source>
</evidence>
<dbReference type="Proteomes" id="UP000245938">
    <property type="component" value="Unassembled WGS sequence"/>
</dbReference>
<gene>
    <name evidence="1" type="ORF">DEX24_02505</name>
</gene>
<organism evidence="1 2">
    <name type="scientific">Kurthia sibirica</name>
    <dbReference type="NCBI Taxonomy" id="202750"/>
    <lineage>
        <taxon>Bacteria</taxon>
        <taxon>Bacillati</taxon>
        <taxon>Bacillota</taxon>
        <taxon>Bacilli</taxon>
        <taxon>Bacillales</taxon>
        <taxon>Caryophanaceae</taxon>
        <taxon>Kurthia</taxon>
    </lineage>
</organism>
<name>A0A2U3AQ36_9BACL</name>
<keyword evidence="2" id="KW-1185">Reference proteome</keyword>
<dbReference type="RefSeq" id="WP_109304822.1">
    <property type="nucleotide sequence ID" value="NZ_BJUF01000002.1"/>
</dbReference>
<comment type="caution">
    <text evidence="1">The sequence shown here is derived from an EMBL/GenBank/DDBJ whole genome shotgun (WGS) entry which is preliminary data.</text>
</comment>
<sequence>MTQNTWPEMPATFTEQEIITIKKLMKKKLVTTSEETTRRQQTPISTQYEIKRVIDTLDQYCKDQKIENEYAVEAAVTKFITKYENRPVM</sequence>
<protein>
    <submittedName>
        <fullName evidence="1">Uncharacterized protein</fullName>
    </submittedName>
</protein>
<accession>A0A2U3AQ36</accession>
<proteinExistence type="predicted"/>
<dbReference type="AlphaFoldDB" id="A0A2U3AQ36"/>